<gene>
    <name evidence="5" type="ORF">GA0061099_100489</name>
</gene>
<dbReference type="InterPro" id="IPR002577">
    <property type="entry name" value="HTH_HxlR"/>
</dbReference>
<keyword evidence="2" id="KW-0238">DNA-binding</keyword>
<dbReference type="Pfam" id="PF01638">
    <property type="entry name" value="HxlR"/>
    <property type="match status" value="1"/>
</dbReference>
<organism evidence="5 6">
    <name type="scientific">Bradyrhizobium yuanmingense</name>
    <dbReference type="NCBI Taxonomy" id="108015"/>
    <lineage>
        <taxon>Bacteria</taxon>
        <taxon>Pseudomonadati</taxon>
        <taxon>Pseudomonadota</taxon>
        <taxon>Alphaproteobacteria</taxon>
        <taxon>Hyphomicrobiales</taxon>
        <taxon>Nitrobacteraceae</taxon>
        <taxon>Bradyrhizobium</taxon>
    </lineage>
</organism>
<evidence type="ECO:0000259" key="4">
    <source>
        <dbReference type="PROSITE" id="PS51118"/>
    </source>
</evidence>
<dbReference type="RefSeq" id="WP_074447800.1">
    <property type="nucleotide sequence ID" value="NZ_FMAE01000004.1"/>
</dbReference>
<dbReference type="SUPFAM" id="SSF46785">
    <property type="entry name" value="Winged helix' DNA-binding domain"/>
    <property type="match status" value="1"/>
</dbReference>
<keyword evidence="3" id="KW-0804">Transcription</keyword>
<evidence type="ECO:0000313" key="5">
    <source>
        <dbReference type="EMBL" id="SCB27904.1"/>
    </source>
</evidence>
<dbReference type="Gene3D" id="1.10.10.10">
    <property type="entry name" value="Winged helix-like DNA-binding domain superfamily/Winged helix DNA-binding domain"/>
    <property type="match status" value="1"/>
</dbReference>
<accession>A0A1C3VK99</accession>
<evidence type="ECO:0000256" key="2">
    <source>
        <dbReference type="ARBA" id="ARBA00023125"/>
    </source>
</evidence>
<dbReference type="PANTHER" id="PTHR33204:SF18">
    <property type="entry name" value="TRANSCRIPTIONAL REGULATORY PROTEIN"/>
    <property type="match status" value="1"/>
</dbReference>
<dbReference type="InterPro" id="IPR036390">
    <property type="entry name" value="WH_DNA-bd_sf"/>
</dbReference>
<dbReference type="Proteomes" id="UP000183174">
    <property type="component" value="Unassembled WGS sequence"/>
</dbReference>
<dbReference type="GO" id="GO:0003677">
    <property type="term" value="F:DNA binding"/>
    <property type="evidence" value="ECO:0007669"/>
    <property type="project" value="UniProtKB-KW"/>
</dbReference>
<protein>
    <submittedName>
        <fullName evidence="5">Transcriptional regulator, HxlR family</fullName>
    </submittedName>
</protein>
<dbReference type="AlphaFoldDB" id="A0A1C3VK99"/>
<proteinExistence type="predicted"/>
<dbReference type="PANTHER" id="PTHR33204">
    <property type="entry name" value="TRANSCRIPTIONAL REGULATOR, MARR FAMILY"/>
    <property type="match status" value="1"/>
</dbReference>
<evidence type="ECO:0000256" key="3">
    <source>
        <dbReference type="ARBA" id="ARBA00023163"/>
    </source>
</evidence>
<reference evidence="5 6" key="1">
    <citation type="submission" date="2016-08" db="EMBL/GenBank/DDBJ databases">
        <authorList>
            <person name="Seilhamer J.J."/>
        </authorList>
    </citation>
    <scope>NUCLEOTIDE SEQUENCE [LARGE SCALE GENOMIC DNA]</scope>
    <source>
        <strain evidence="5 6">CCBAU 10071</strain>
    </source>
</reference>
<feature type="domain" description="HTH hxlR-type" evidence="4">
    <location>
        <begin position="11"/>
        <end position="108"/>
    </location>
</feature>
<dbReference type="PROSITE" id="PS51118">
    <property type="entry name" value="HTH_HXLR"/>
    <property type="match status" value="1"/>
</dbReference>
<name>A0A1C3VK99_9BRAD</name>
<evidence type="ECO:0000256" key="1">
    <source>
        <dbReference type="ARBA" id="ARBA00023015"/>
    </source>
</evidence>
<evidence type="ECO:0000313" key="6">
    <source>
        <dbReference type="Proteomes" id="UP000183174"/>
    </source>
</evidence>
<sequence>MRSKSFEGMTCSIAGVLDAVGDRWAMLILRDLSLGLSKYEELRKSTGVTHATLSDRLGHLEENHLIERRQYQTGPDRYEYILTRKGWDIVLVIQALAQVGDKWAIAGEAGPPLRFINKNSGRPVKVALIDDKSGEVVRLRDVRPQAGPGADELVRWRLTKFDQR</sequence>
<dbReference type="EMBL" id="FMAE01000004">
    <property type="protein sequence ID" value="SCB27904.1"/>
    <property type="molecule type" value="Genomic_DNA"/>
</dbReference>
<dbReference type="InterPro" id="IPR036388">
    <property type="entry name" value="WH-like_DNA-bd_sf"/>
</dbReference>
<keyword evidence="1" id="KW-0805">Transcription regulation</keyword>